<sequence>MLRAWGLSKYLKHAATRAAPILLTSPAAASSPRLERTAATDTAMRGELHSDVYFRALPEAARPEIISQLDRRERLVFLLLNGKRSLSEIARLVHRDEQDVACTVARLLRSGYVEHIEDDTAPARAGTAVTPLTQAPSHPL</sequence>
<keyword evidence="2" id="KW-1185">Reference proteome</keyword>
<dbReference type="RefSeq" id="WP_112427930.1">
    <property type="nucleotide sequence ID" value="NZ_MCIF01000002.1"/>
</dbReference>
<evidence type="ECO:0000313" key="2">
    <source>
        <dbReference type="Proteomes" id="UP000248706"/>
    </source>
</evidence>
<protein>
    <submittedName>
        <fullName evidence="1">Uncharacterized protein</fullName>
    </submittedName>
</protein>
<evidence type="ECO:0000313" key="1">
    <source>
        <dbReference type="EMBL" id="RAQ95308.1"/>
    </source>
</evidence>
<comment type="caution">
    <text evidence="1">The sequence shown here is derived from an EMBL/GenBank/DDBJ whole genome shotgun (WGS) entry which is preliminary data.</text>
</comment>
<dbReference type="SUPFAM" id="SSF46785">
    <property type="entry name" value="Winged helix' DNA-binding domain"/>
    <property type="match status" value="1"/>
</dbReference>
<proteinExistence type="predicted"/>
<reference evidence="1 2" key="1">
    <citation type="submission" date="2016-08" db="EMBL/GenBank/DDBJ databases">
        <title>Analysis of Carbohydrate Active Enzymes in Thermogemmatispora T81 Reveals Carbohydrate Degradation Ability.</title>
        <authorList>
            <person name="Tomazini A."/>
            <person name="Lal S."/>
            <person name="Stott M."/>
            <person name="Henrissat B."/>
            <person name="Polikarpov I."/>
            <person name="Sparling R."/>
            <person name="Levin D.B."/>
        </authorList>
    </citation>
    <scope>NUCLEOTIDE SEQUENCE [LARGE SCALE GENOMIC DNA]</scope>
    <source>
        <strain evidence="1 2">T81</strain>
    </source>
</reference>
<accession>A0A328VC70</accession>
<dbReference type="EMBL" id="MCIF01000002">
    <property type="protein sequence ID" value="RAQ95308.1"/>
    <property type="molecule type" value="Genomic_DNA"/>
</dbReference>
<gene>
    <name evidence="1" type="ORF">A4R35_07155</name>
</gene>
<organism evidence="1 2">
    <name type="scientific">Thermogemmatispora tikiterensis</name>
    <dbReference type="NCBI Taxonomy" id="1825093"/>
    <lineage>
        <taxon>Bacteria</taxon>
        <taxon>Bacillati</taxon>
        <taxon>Chloroflexota</taxon>
        <taxon>Ktedonobacteria</taxon>
        <taxon>Thermogemmatisporales</taxon>
        <taxon>Thermogemmatisporaceae</taxon>
        <taxon>Thermogemmatispora</taxon>
    </lineage>
</organism>
<dbReference type="InterPro" id="IPR036390">
    <property type="entry name" value="WH_DNA-bd_sf"/>
</dbReference>
<dbReference type="OrthoDB" id="159971at2"/>
<dbReference type="Proteomes" id="UP000248706">
    <property type="component" value="Unassembled WGS sequence"/>
</dbReference>
<dbReference type="AlphaFoldDB" id="A0A328VC70"/>
<name>A0A328VC70_9CHLR</name>